<evidence type="ECO:0000313" key="1">
    <source>
        <dbReference type="EMBL" id="MBP1933323.1"/>
    </source>
</evidence>
<protein>
    <submittedName>
        <fullName evidence="1">Uncharacterized protein</fullName>
    </submittedName>
</protein>
<reference evidence="1 2" key="1">
    <citation type="submission" date="2021-03" db="EMBL/GenBank/DDBJ databases">
        <title>Genomic Encyclopedia of Type Strains, Phase IV (KMG-IV): sequencing the most valuable type-strain genomes for metagenomic binning, comparative biology and taxonomic classification.</title>
        <authorList>
            <person name="Goeker M."/>
        </authorList>
    </citation>
    <scope>NUCLEOTIDE SEQUENCE [LARGE SCALE GENOMIC DNA]</scope>
    <source>
        <strain evidence="1 2">DSM 24738</strain>
    </source>
</reference>
<organism evidence="1 2">
    <name type="scientific">Ammoniphilus resinae</name>
    <dbReference type="NCBI Taxonomy" id="861532"/>
    <lineage>
        <taxon>Bacteria</taxon>
        <taxon>Bacillati</taxon>
        <taxon>Bacillota</taxon>
        <taxon>Bacilli</taxon>
        <taxon>Bacillales</taxon>
        <taxon>Paenibacillaceae</taxon>
        <taxon>Aneurinibacillus group</taxon>
        <taxon>Ammoniphilus</taxon>
    </lineage>
</organism>
<dbReference type="Proteomes" id="UP001519343">
    <property type="component" value="Unassembled WGS sequence"/>
</dbReference>
<sequence>MGIRPQGCHCFIDNHTVSGSIVPYTFFIRAEDDSPIFRDFTLNHNKTLIFLHYPEFSGTPVPGELGVTINVRGSTTPIVNENIRLGQTRVYQVEDFESLVITNSILAHASIDAYIQKTFCICCNRT</sequence>
<proteinExistence type="predicted"/>
<comment type="caution">
    <text evidence="1">The sequence shown here is derived from an EMBL/GenBank/DDBJ whole genome shotgun (WGS) entry which is preliminary data.</text>
</comment>
<gene>
    <name evidence="1" type="ORF">J2Z37_003336</name>
</gene>
<dbReference type="RefSeq" id="WP_209811331.1">
    <property type="nucleotide sequence ID" value="NZ_JAGGKT010000010.1"/>
</dbReference>
<accession>A0ABS4GSS8</accession>
<name>A0ABS4GSS8_9BACL</name>
<evidence type="ECO:0000313" key="2">
    <source>
        <dbReference type="Proteomes" id="UP001519343"/>
    </source>
</evidence>
<dbReference type="EMBL" id="JAGGKT010000010">
    <property type="protein sequence ID" value="MBP1933323.1"/>
    <property type="molecule type" value="Genomic_DNA"/>
</dbReference>
<keyword evidence="2" id="KW-1185">Reference proteome</keyword>